<name>A0A1I1Q4Q0_9CLOT</name>
<dbReference type="STRING" id="119641.SAMN05421842_12329"/>
<organism evidence="2 3">
    <name type="scientific">Clostridium uliginosum</name>
    <dbReference type="NCBI Taxonomy" id="119641"/>
    <lineage>
        <taxon>Bacteria</taxon>
        <taxon>Bacillati</taxon>
        <taxon>Bacillota</taxon>
        <taxon>Clostridia</taxon>
        <taxon>Eubacteriales</taxon>
        <taxon>Clostridiaceae</taxon>
        <taxon>Clostridium</taxon>
    </lineage>
</organism>
<dbReference type="AlphaFoldDB" id="A0A1I1Q4Q0"/>
<evidence type="ECO:0000313" key="3">
    <source>
        <dbReference type="Proteomes" id="UP000199263"/>
    </source>
</evidence>
<gene>
    <name evidence="2" type="ORF">SAMN05421842_12329</name>
</gene>
<accession>A0A1I1Q4Q0</accession>
<keyword evidence="3" id="KW-1185">Reference proteome</keyword>
<dbReference type="EMBL" id="FOMG01000023">
    <property type="protein sequence ID" value="SFD17029.1"/>
    <property type="molecule type" value="Genomic_DNA"/>
</dbReference>
<protein>
    <recommendedName>
        <fullName evidence="1">DUF5105 domain-containing protein</fullName>
    </recommendedName>
</protein>
<feature type="domain" description="DUF5105" evidence="1">
    <location>
        <begin position="36"/>
        <end position="179"/>
    </location>
</feature>
<dbReference type="InterPro" id="IPR031343">
    <property type="entry name" value="DUF5105"/>
</dbReference>
<dbReference type="Pfam" id="PF17118">
    <property type="entry name" value="DUF5105"/>
    <property type="match status" value="1"/>
</dbReference>
<evidence type="ECO:0000313" key="2">
    <source>
        <dbReference type="EMBL" id="SFD17029.1"/>
    </source>
</evidence>
<dbReference type="OrthoDB" id="1778308at2"/>
<dbReference type="Proteomes" id="UP000199263">
    <property type="component" value="Unassembled WGS sequence"/>
</dbReference>
<reference evidence="2 3" key="1">
    <citation type="submission" date="2016-10" db="EMBL/GenBank/DDBJ databases">
        <authorList>
            <person name="de Groot N.N."/>
        </authorList>
    </citation>
    <scope>NUCLEOTIDE SEQUENCE [LARGE SCALE GENOMIC DNA]</scope>
    <source>
        <strain evidence="2 3">DSM 12992</strain>
    </source>
</reference>
<dbReference type="RefSeq" id="WP_090092870.1">
    <property type="nucleotide sequence ID" value="NZ_FOMG01000023.1"/>
</dbReference>
<evidence type="ECO:0000259" key="1">
    <source>
        <dbReference type="Pfam" id="PF17118"/>
    </source>
</evidence>
<dbReference type="Gene3D" id="3.10.450.50">
    <property type="match status" value="1"/>
</dbReference>
<sequence>MKQFKKVISIAILLILVIGVCGCGSKTPSDTVKNYLEQVKKGENGEFKNLLNKSLEETENEKKDKLSDESTKKIIGNMKKLTYTINSENINGDSATVNVKVNGPDMSKVMADFMQKAFSTALSQSLSGNKMNKEEQNKLFESMLLECLDNVTYSDRTGDISLTKTDGEWKINNDDSLIKLLLAIDPSAFNGEKTTDTNK</sequence>
<dbReference type="PROSITE" id="PS51257">
    <property type="entry name" value="PROKAR_LIPOPROTEIN"/>
    <property type="match status" value="1"/>
</dbReference>
<proteinExistence type="predicted"/>